<feature type="binding site" evidence="5">
    <location>
        <position position="213"/>
    </location>
    <ligand>
        <name>Fe cation</name>
        <dbReference type="ChEBI" id="CHEBI:24875"/>
        <note>catalytic</note>
    </ligand>
</feature>
<dbReference type="InterPro" id="IPR004294">
    <property type="entry name" value="Carotenoid_Oase"/>
</dbReference>
<evidence type="ECO:0008006" key="8">
    <source>
        <dbReference type="Google" id="ProtNLM"/>
    </source>
</evidence>
<sequence length="481" mass="54311">MAYIFELSAVLDTGYVDGEKVDDRFKFPNTGIFSGFNKPFRLEGDIFDLEVEGEIPPEINVFEDDIHFNGDGNITAIRIGNGHADYKQRYVRTYRFLAETSAGRSLFGRYRNPYTDSELAKSVIRTAANTNITFWRGMLLASKEDGPPYAMDPVSLETIGWYDFEGQITAPTMAAHPKFDPDTGEMICFAYEAGGDRNDGLRRIAVSLCGMIHDCGITKNYVVLPMTPLKCSPDRLRKGGNHWAWDPKEHQWYSIVPRRMGKPEDIVWLRPITFHGHVAGCYENDQGNIVFDLTVADGNVFFFSTPDDEPTGSVAKRNRLHSPTKRWMFNPNSPSESWVEPSEVWDTSGGFSHIDDRYVTKKYNHFWQAKIGGAREYDVAKCEPSFIPKSDGAKGEGWLIALLNHLDVLHNDVVIFDALNLAKGPVATIRLPMKLRLGLHGNFVDQRDIEEWQARRQPSGDVGLVKPATKPLPWQLEAENP</sequence>
<evidence type="ECO:0000256" key="5">
    <source>
        <dbReference type="PIRSR" id="PIRSR604294-1"/>
    </source>
</evidence>
<reference evidence="6 7" key="1">
    <citation type="journal article" date="2013" name="PLoS Genet.">
        <title>Comparative genome structure, secondary metabolite, and effector coding capacity across Cochliobolus pathogens.</title>
        <authorList>
            <person name="Condon B.J."/>
            <person name="Leng Y."/>
            <person name="Wu D."/>
            <person name="Bushley K.E."/>
            <person name="Ohm R.A."/>
            <person name="Otillar R."/>
            <person name="Martin J."/>
            <person name="Schackwitz W."/>
            <person name="Grimwood J."/>
            <person name="MohdZainudin N."/>
            <person name="Xue C."/>
            <person name="Wang R."/>
            <person name="Manning V.A."/>
            <person name="Dhillon B."/>
            <person name="Tu Z.J."/>
            <person name="Steffenson B.J."/>
            <person name="Salamov A."/>
            <person name="Sun H."/>
            <person name="Lowry S."/>
            <person name="LaButti K."/>
            <person name="Han J."/>
            <person name="Copeland A."/>
            <person name="Lindquist E."/>
            <person name="Barry K."/>
            <person name="Schmutz J."/>
            <person name="Baker S.E."/>
            <person name="Ciuffetti L.M."/>
            <person name="Grigoriev I.V."/>
            <person name="Zhong S."/>
            <person name="Turgeon B.G."/>
        </authorList>
    </citation>
    <scope>NUCLEOTIDE SEQUENCE [LARGE SCALE GENOMIC DNA]</scope>
    <source>
        <strain evidence="6 7">FI3</strain>
    </source>
</reference>
<dbReference type="AlphaFoldDB" id="W7EBD2"/>
<dbReference type="EMBL" id="KI968848">
    <property type="protein sequence ID" value="EUN21422.1"/>
    <property type="molecule type" value="Genomic_DNA"/>
</dbReference>
<dbReference type="HOGENOM" id="CLU_016472_6_2_1"/>
<dbReference type="PANTHER" id="PTHR10543:SF89">
    <property type="entry name" value="CAROTENOID 9,10(9',10')-CLEAVAGE DIOXYGENASE 1"/>
    <property type="match status" value="1"/>
</dbReference>
<proteinExistence type="inferred from homology"/>
<accession>W7EBD2</accession>
<dbReference type="SUPFAM" id="SSF50998">
    <property type="entry name" value="Quinoprotein alcohol dehydrogenase-like"/>
    <property type="match status" value="1"/>
</dbReference>
<evidence type="ECO:0000256" key="2">
    <source>
        <dbReference type="ARBA" id="ARBA00022723"/>
    </source>
</evidence>
<dbReference type="RefSeq" id="XP_014551000.1">
    <property type="nucleotide sequence ID" value="XM_014695514.1"/>
</dbReference>
<keyword evidence="3" id="KW-0560">Oxidoreductase</keyword>
<keyword evidence="2 5" id="KW-0479">Metal-binding</keyword>
<name>W7EBD2_BIPV3</name>
<feature type="binding site" evidence="5">
    <location>
        <position position="277"/>
    </location>
    <ligand>
        <name>Fe cation</name>
        <dbReference type="ChEBI" id="CHEBI:24875"/>
        <note>catalytic</note>
    </ligand>
</feature>
<evidence type="ECO:0000313" key="6">
    <source>
        <dbReference type="EMBL" id="EUN21422.1"/>
    </source>
</evidence>
<feature type="binding site" evidence="5">
    <location>
        <position position="176"/>
    </location>
    <ligand>
        <name>Fe cation</name>
        <dbReference type="ChEBI" id="CHEBI:24875"/>
        <note>catalytic</note>
    </ligand>
</feature>
<evidence type="ECO:0000256" key="3">
    <source>
        <dbReference type="ARBA" id="ARBA00023002"/>
    </source>
</evidence>
<evidence type="ECO:0000256" key="1">
    <source>
        <dbReference type="ARBA" id="ARBA00006787"/>
    </source>
</evidence>
<gene>
    <name evidence="6" type="ORF">COCVIDRAFT_42603</name>
</gene>
<comment type="cofactor">
    <cofactor evidence="5">
        <name>Fe(2+)</name>
        <dbReference type="ChEBI" id="CHEBI:29033"/>
    </cofactor>
    <text evidence="5">Binds 1 Fe(2+) ion per subunit.</text>
</comment>
<dbReference type="GeneID" id="26257351"/>
<comment type="similarity">
    <text evidence="1">Belongs to the carotenoid oxygenase family.</text>
</comment>
<evidence type="ECO:0000313" key="7">
    <source>
        <dbReference type="Proteomes" id="UP000054337"/>
    </source>
</evidence>
<feature type="binding site" evidence="5">
    <location>
        <position position="440"/>
    </location>
    <ligand>
        <name>Fe cation</name>
        <dbReference type="ChEBI" id="CHEBI:24875"/>
        <note>catalytic</note>
    </ligand>
</feature>
<evidence type="ECO:0000256" key="4">
    <source>
        <dbReference type="ARBA" id="ARBA00023004"/>
    </source>
</evidence>
<dbReference type="Pfam" id="PF03055">
    <property type="entry name" value="RPE65"/>
    <property type="match status" value="1"/>
</dbReference>
<organism evidence="6 7">
    <name type="scientific">Bipolaris victoriae (strain FI3)</name>
    <name type="common">Victoria blight of oats agent</name>
    <name type="synonym">Cochliobolus victoriae</name>
    <dbReference type="NCBI Taxonomy" id="930091"/>
    <lineage>
        <taxon>Eukaryota</taxon>
        <taxon>Fungi</taxon>
        <taxon>Dikarya</taxon>
        <taxon>Ascomycota</taxon>
        <taxon>Pezizomycotina</taxon>
        <taxon>Dothideomycetes</taxon>
        <taxon>Pleosporomycetidae</taxon>
        <taxon>Pleosporales</taxon>
        <taxon>Pleosporineae</taxon>
        <taxon>Pleosporaceae</taxon>
        <taxon>Bipolaris</taxon>
    </lineage>
</organism>
<dbReference type="InterPro" id="IPR011047">
    <property type="entry name" value="Quinoprotein_ADH-like_sf"/>
</dbReference>
<dbReference type="GO" id="GO:0016121">
    <property type="term" value="P:carotene catabolic process"/>
    <property type="evidence" value="ECO:0007669"/>
    <property type="project" value="TreeGrafter"/>
</dbReference>
<dbReference type="Proteomes" id="UP000054337">
    <property type="component" value="Unassembled WGS sequence"/>
</dbReference>
<keyword evidence="7" id="KW-1185">Reference proteome</keyword>
<keyword evidence="4 5" id="KW-0408">Iron</keyword>
<dbReference type="GO" id="GO:0010436">
    <property type="term" value="F:carotenoid dioxygenase activity"/>
    <property type="evidence" value="ECO:0007669"/>
    <property type="project" value="TreeGrafter"/>
</dbReference>
<dbReference type="PANTHER" id="PTHR10543">
    <property type="entry name" value="BETA-CAROTENE DIOXYGENASE"/>
    <property type="match status" value="1"/>
</dbReference>
<dbReference type="GO" id="GO:0046872">
    <property type="term" value="F:metal ion binding"/>
    <property type="evidence" value="ECO:0007669"/>
    <property type="project" value="UniProtKB-KW"/>
</dbReference>
<protein>
    <recommendedName>
        <fullName evidence="8">Carotenoid oxygenase</fullName>
    </recommendedName>
</protein>